<name>A0ABR7RCM6_9PROT</name>
<dbReference type="EMBL" id="JACTUZ010000162">
    <property type="protein sequence ID" value="MBC9179602.1"/>
    <property type="molecule type" value="Genomic_DNA"/>
</dbReference>
<feature type="domain" description="Glycosyltransferase subfamily 4-like N-terminal" evidence="2">
    <location>
        <begin position="15"/>
        <end position="175"/>
    </location>
</feature>
<dbReference type="InterPro" id="IPR028098">
    <property type="entry name" value="Glyco_trans_4-like_N"/>
</dbReference>
<dbReference type="InterPro" id="IPR050194">
    <property type="entry name" value="Glycosyltransferase_grp1"/>
</dbReference>
<evidence type="ECO:0000313" key="3">
    <source>
        <dbReference type="EMBL" id="MBC9179602.1"/>
    </source>
</evidence>
<keyword evidence="5" id="KW-1185">Reference proteome</keyword>
<comment type="caution">
    <text evidence="3">The sequence shown here is derived from an EMBL/GenBank/DDBJ whole genome shotgun (WGS) entry which is preliminary data.</text>
</comment>
<dbReference type="InterPro" id="IPR001296">
    <property type="entry name" value="Glyco_trans_1"/>
</dbReference>
<dbReference type="Proteomes" id="UP000603940">
    <property type="component" value="Unassembled WGS sequence"/>
</dbReference>
<dbReference type="SUPFAM" id="SSF53756">
    <property type="entry name" value="UDP-Glycosyltransferase/glycogen phosphorylase"/>
    <property type="match status" value="1"/>
</dbReference>
<dbReference type="RefSeq" id="WP_187780623.1">
    <property type="nucleotide sequence ID" value="NZ_JACTUZ010000162.1"/>
</dbReference>
<evidence type="ECO:0000313" key="5">
    <source>
        <dbReference type="Proteomes" id="UP000603940"/>
    </source>
</evidence>
<dbReference type="PANTHER" id="PTHR45947">
    <property type="entry name" value="SULFOQUINOVOSYL TRANSFERASE SQD2"/>
    <property type="match status" value="1"/>
</dbReference>
<organism evidence="3 5">
    <name type="scientific">Pseudoroseomonas ludipueritiae</name>
    <dbReference type="NCBI Taxonomy" id="198093"/>
    <lineage>
        <taxon>Bacteria</taxon>
        <taxon>Pseudomonadati</taxon>
        <taxon>Pseudomonadota</taxon>
        <taxon>Alphaproteobacteria</taxon>
        <taxon>Acetobacterales</taxon>
        <taxon>Acetobacteraceae</taxon>
        <taxon>Pseudoroseomonas</taxon>
    </lineage>
</organism>
<dbReference type="Pfam" id="PF13439">
    <property type="entry name" value="Glyco_transf_4"/>
    <property type="match status" value="1"/>
</dbReference>
<evidence type="ECO:0000313" key="4">
    <source>
        <dbReference type="EMBL" id="MBC9179651.1"/>
    </source>
</evidence>
<proteinExistence type="predicted"/>
<feature type="domain" description="Glycosyl transferase family 1" evidence="1">
    <location>
        <begin position="185"/>
        <end position="341"/>
    </location>
</feature>
<dbReference type="PANTHER" id="PTHR45947:SF3">
    <property type="entry name" value="SULFOQUINOVOSYL TRANSFERASE SQD2"/>
    <property type="match status" value="1"/>
</dbReference>
<evidence type="ECO:0000259" key="1">
    <source>
        <dbReference type="Pfam" id="PF00534"/>
    </source>
</evidence>
<dbReference type="EMBL" id="JACTUZ010000167">
    <property type="protein sequence ID" value="MBC9179651.1"/>
    <property type="molecule type" value="Genomic_DNA"/>
</dbReference>
<sequence length="382" mass="41466">MTPPLLLHVYPTFDVGGAQVRFSALANRFGARWRHAVVSLDGGEGCLERIAPEVPLSMLPSPTRKGESLPRAMVNIGKLLHRLKPDLLVTSNWGSIEWALARLAMPGLPHIHTEDGFGPEEAAGQIPRRMLTRRIALRRSTVVLPSTILLRAARDTWHLPPSRLHHIPNGLDLTRFNPEGPAADLGMPGEGPVVGTVAALRAEKNLGRLLRAAALLRQEGLAFRLVIFGDGSERAGLEALTRELGLGEAVRFAGHLTNPAAAYRAMDLFVLSSDTEQMPFSVLEAMATGLPVASTDAGDIHAMLSAENQPYIATKDDAALATAMRPLLQDAALRKRLGQANHAKAHRDYDQETMFQAHAALIERVCRRQAPRAGTVSSVAWR</sequence>
<reference evidence="3 5" key="1">
    <citation type="journal article" date="2009" name="Int. J. Syst. Evol. Microbiol.">
        <title>Transfer of Teichococcus ludipueritiae and Muricoccus roseus to the genus Roseomonas, as Roseomonas ludipueritiae comb. nov. and Roseomonas rosea comb. nov., respectively, and emended description of the genus Roseomonas.</title>
        <authorList>
            <person name="Sanchez-Porro C."/>
            <person name="Gallego V."/>
            <person name="Busse H.J."/>
            <person name="Kampfer P."/>
            <person name="Ventosa A."/>
        </authorList>
    </citation>
    <scope>NUCLEOTIDE SEQUENCE [LARGE SCALE GENOMIC DNA]</scope>
    <source>
        <strain evidence="3 5">DSM 14915</strain>
    </source>
</reference>
<accession>A0ABR7RCM6</accession>
<protein>
    <submittedName>
        <fullName evidence="3">Glycosyltransferase family 4 protein</fullName>
    </submittedName>
</protein>
<dbReference type="Gene3D" id="3.40.50.2000">
    <property type="entry name" value="Glycogen Phosphorylase B"/>
    <property type="match status" value="2"/>
</dbReference>
<dbReference type="CDD" id="cd03801">
    <property type="entry name" value="GT4_PimA-like"/>
    <property type="match status" value="1"/>
</dbReference>
<gene>
    <name evidence="3" type="ORF">IBL25_21910</name>
    <name evidence="4" type="ORF">IBL25_22155</name>
</gene>
<evidence type="ECO:0000259" key="2">
    <source>
        <dbReference type="Pfam" id="PF13439"/>
    </source>
</evidence>
<dbReference type="Pfam" id="PF00534">
    <property type="entry name" value="Glycos_transf_1"/>
    <property type="match status" value="1"/>
</dbReference>
<reference evidence="3" key="2">
    <citation type="submission" date="2020-09" db="EMBL/GenBank/DDBJ databases">
        <authorList>
            <person name="Yang J."/>
        </authorList>
    </citation>
    <scope>NUCLEOTIDE SEQUENCE</scope>
    <source>
        <strain evidence="3">DSM 14915</strain>
    </source>
</reference>